<reference evidence="2" key="1">
    <citation type="submission" date="2021-02" db="EMBL/GenBank/DDBJ databases">
        <authorList>
            <person name="Nowell W R."/>
        </authorList>
    </citation>
    <scope>NUCLEOTIDE SEQUENCE</scope>
</reference>
<feature type="compositionally biased region" description="Polar residues" evidence="1">
    <location>
        <begin position="85"/>
        <end position="96"/>
    </location>
</feature>
<evidence type="ECO:0000256" key="1">
    <source>
        <dbReference type="SAM" id="MobiDB-lite"/>
    </source>
</evidence>
<comment type="caution">
    <text evidence="2">The sequence shown here is derived from an EMBL/GenBank/DDBJ whole genome shotgun (WGS) entry which is preliminary data.</text>
</comment>
<organism evidence="2 3">
    <name type="scientific">Adineta ricciae</name>
    <name type="common">Rotifer</name>
    <dbReference type="NCBI Taxonomy" id="249248"/>
    <lineage>
        <taxon>Eukaryota</taxon>
        <taxon>Metazoa</taxon>
        <taxon>Spiralia</taxon>
        <taxon>Gnathifera</taxon>
        <taxon>Rotifera</taxon>
        <taxon>Eurotatoria</taxon>
        <taxon>Bdelloidea</taxon>
        <taxon>Adinetida</taxon>
        <taxon>Adinetidae</taxon>
        <taxon>Adineta</taxon>
    </lineage>
</organism>
<dbReference type="AlphaFoldDB" id="A0A816AWZ9"/>
<sequence>RRRELLNKPTIQGIAIQSSIYKASRGSNEESMSESMVQFHKTGSSKWDSNMIIHYSHESRLSTYERDVHQLWNQHFRQTSVINTRLTIGTKNNPNLTKRPLRRPPNRQQRAQNEKS</sequence>
<feature type="compositionally biased region" description="Low complexity" evidence="1">
    <location>
        <begin position="106"/>
        <end position="116"/>
    </location>
</feature>
<evidence type="ECO:0000313" key="3">
    <source>
        <dbReference type="Proteomes" id="UP000663828"/>
    </source>
</evidence>
<proteinExistence type="predicted"/>
<feature type="non-terminal residue" evidence="2">
    <location>
        <position position="1"/>
    </location>
</feature>
<feature type="region of interest" description="Disordered" evidence="1">
    <location>
        <begin position="85"/>
        <end position="116"/>
    </location>
</feature>
<evidence type="ECO:0000313" key="2">
    <source>
        <dbReference type="EMBL" id="CAF1601120.1"/>
    </source>
</evidence>
<dbReference type="Proteomes" id="UP000663828">
    <property type="component" value="Unassembled WGS sequence"/>
</dbReference>
<gene>
    <name evidence="2" type="ORF">XAT740_LOCUS47729</name>
</gene>
<protein>
    <submittedName>
        <fullName evidence="2">Uncharacterized protein</fullName>
    </submittedName>
</protein>
<keyword evidence="3" id="KW-1185">Reference proteome</keyword>
<dbReference type="EMBL" id="CAJNOR010006684">
    <property type="protein sequence ID" value="CAF1601120.1"/>
    <property type="molecule type" value="Genomic_DNA"/>
</dbReference>
<accession>A0A816AWZ9</accession>
<name>A0A816AWZ9_ADIRI</name>